<accession>A0AA38ZU53</accession>
<dbReference type="PANTHER" id="PTHR46781">
    <property type="entry name" value="ALPHA 1,4-GLYCOSYLTRANSFERASE FAMILY PROTEIN"/>
    <property type="match status" value="1"/>
</dbReference>
<organism evidence="2 3">
    <name type="scientific">Vitis rotundifolia</name>
    <name type="common">Muscadine grape</name>
    <dbReference type="NCBI Taxonomy" id="103349"/>
    <lineage>
        <taxon>Eukaryota</taxon>
        <taxon>Viridiplantae</taxon>
        <taxon>Streptophyta</taxon>
        <taxon>Embryophyta</taxon>
        <taxon>Tracheophyta</taxon>
        <taxon>Spermatophyta</taxon>
        <taxon>Magnoliopsida</taxon>
        <taxon>eudicotyledons</taxon>
        <taxon>Gunneridae</taxon>
        <taxon>Pentapetalae</taxon>
        <taxon>rosids</taxon>
        <taxon>Vitales</taxon>
        <taxon>Vitaceae</taxon>
        <taxon>Viteae</taxon>
        <taxon>Vitis</taxon>
    </lineage>
</organism>
<dbReference type="Proteomes" id="UP001168098">
    <property type="component" value="Unassembled WGS sequence"/>
</dbReference>
<dbReference type="PANTHER" id="PTHR46781:SF2">
    <property type="entry name" value="ALPHA 1,4-GLYCOSYLTRANSFERASE FAMILY PROTEIN"/>
    <property type="match status" value="1"/>
</dbReference>
<comment type="caution">
    <text evidence="2">The sequence shown here is derived from an EMBL/GenBank/DDBJ whole genome shotgun (WGS) entry which is preliminary data.</text>
</comment>
<evidence type="ECO:0000259" key="1">
    <source>
        <dbReference type="Pfam" id="PF04572"/>
    </source>
</evidence>
<evidence type="ECO:0000313" key="2">
    <source>
        <dbReference type="EMBL" id="KAJ9694955.1"/>
    </source>
</evidence>
<evidence type="ECO:0000313" key="3">
    <source>
        <dbReference type="Proteomes" id="UP001168098"/>
    </source>
</evidence>
<feature type="domain" description="Alpha 1,4-glycosyltransferase" evidence="1">
    <location>
        <begin position="289"/>
        <end position="410"/>
    </location>
</feature>
<dbReference type="InterPro" id="IPR044789">
    <property type="entry name" value="Put_A1-4-GlycosylTfrase_plant"/>
</dbReference>
<dbReference type="Pfam" id="PF04488">
    <property type="entry name" value="Gly_transf_sug"/>
    <property type="match status" value="1"/>
</dbReference>
<dbReference type="Pfam" id="PF04572">
    <property type="entry name" value="Gb3_synth"/>
    <property type="match status" value="1"/>
</dbReference>
<dbReference type="Gene3D" id="3.90.550.20">
    <property type="match status" value="1"/>
</dbReference>
<sequence>MKNMFEFRILGRAKTPIFSTISCAAVFMLLIFADSFIYNLSLHSIAFGTKENFPVVYNRETGGARQIPLNSVKEEVERDHSEDQRNFNPPINVTEEERIAWFRTVLPEFQIFKSTRLTQQFEGRVRSFFNGKCEVRFFMTWISPAESFGRREFIAMDSLFKAHPHGCLTILSPTLDSRLGDRILKPLQDREFRVLAVAPDASFLFKDTPAEAWFVEMKSGNKDPGEIPLAQNLSNLLRLAVLYKYGGVYLDTDFIVLNKFSSLRNTIGAQSIDPVSGNWSRLNNAVLIFDKNHPLVYKFIEEFALTFDGNKWGHNGPYLVSRVVERVAGRPGYNFTVLPPMAFYPVDWIRIGGYFPRPKDQVTSKWVEAKSLQLGKEAYGVHLWNKQSSKLKIEPGSIIARLILDHCSICEHVYSS</sequence>
<dbReference type="EMBL" id="JARBHA010000008">
    <property type="protein sequence ID" value="KAJ9694955.1"/>
    <property type="molecule type" value="Genomic_DNA"/>
</dbReference>
<dbReference type="InterPro" id="IPR007652">
    <property type="entry name" value="A1-4-GlycosylTfrase_dom"/>
</dbReference>
<proteinExistence type="predicted"/>
<protein>
    <recommendedName>
        <fullName evidence="1">Alpha 1,4-glycosyltransferase domain-containing protein</fullName>
    </recommendedName>
</protein>
<dbReference type="InterPro" id="IPR007577">
    <property type="entry name" value="GlycoTrfase_DXD_sugar-bd_CS"/>
</dbReference>
<name>A0AA38ZU53_VITRO</name>
<gene>
    <name evidence="2" type="ORF">PVL29_010442</name>
</gene>
<keyword evidence="3" id="KW-1185">Reference proteome</keyword>
<dbReference type="InterPro" id="IPR029044">
    <property type="entry name" value="Nucleotide-diphossugar_trans"/>
</dbReference>
<dbReference type="SUPFAM" id="SSF53448">
    <property type="entry name" value="Nucleotide-diphospho-sugar transferases"/>
    <property type="match status" value="1"/>
</dbReference>
<dbReference type="AlphaFoldDB" id="A0AA38ZU53"/>
<reference evidence="2 3" key="1">
    <citation type="journal article" date="2023" name="BMC Biotechnol.">
        <title>Vitis rotundifolia cv Carlos genome sequencing.</title>
        <authorList>
            <person name="Huff M."/>
            <person name="Hulse-Kemp A."/>
            <person name="Scheffler B."/>
            <person name="Youngblood R."/>
            <person name="Simpson S."/>
            <person name="Babiker E."/>
            <person name="Staton M."/>
        </authorList>
    </citation>
    <scope>NUCLEOTIDE SEQUENCE [LARGE SCALE GENOMIC DNA]</scope>
    <source>
        <tissue evidence="2">Leaf</tissue>
    </source>
</reference>